<name>A0A081BZX6_VECG1</name>
<keyword evidence="2 5" id="KW-0479">Metal-binding</keyword>
<evidence type="ECO:0000256" key="1">
    <source>
        <dbReference type="ARBA" id="ARBA00022691"/>
    </source>
</evidence>
<keyword evidence="1 5" id="KW-0949">S-adenosyl-L-methionine</keyword>
<dbReference type="GO" id="GO:0003824">
    <property type="term" value="F:catalytic activity"/>
    <property type="evidence" value="ECO:0007669"/>
    <property type="project" value="InterPro"/>
</dbReference>
<dbReference type="Gene3D" id="3.20.20.70">
    <property type="entry name" value="Aldolase class I"/>
    <property type="match status" value="1"/>
</dbReference>
<evidence type="ECO:0000313" key="6">
    <source>
        <dbReference type="EMBL" id="GAK57881.1"/>
    </source>
</evidence>
<evidence type="ECO:0000256" key="5">
    <source>
        <dbReference type="PIRSR" id="PIRSR004869-50"/>
    </source>
</evidence>
<dbReference type="SFLD" id="SFLDG01099">
    <property type="entry name" value="Uncharacterised_Radical_SAM_Su"/>
    <property type="match status" value="1"/>
</dbReference>
<keyword evidence="7" id="KW-1185">Reference proteome</keyword>
<dbReference type="InterPro" id="IPR058240">
    <property type="entry name" value="rSAM_sf"/>
</dbReference>
<feature type="binding site" evidence="5">
    <location>
        <position position="71"/>
    </location>
    <ligand>
        <name>[4Fe-4S] cluster</name>
        <dbReference type="ChEBI" id="CHEBI:49883"/>
        <note>4Fe-4S-S-AdoMet</note>
    </ligand>
</feature>
<dbReference type="GO" id="GO:0046872">
    <property type="term" value="F:metal ion binding"/>
    <property type="evidence" value="ECO:0007669"/>
    <property type="project" value="UniProtKB-KW"/>
</dbReference>
<dbReference type="GO" id="GO:0051536">
    <property type="term" value="F:iron-sulfur cluster binding"/>
    <property type="evidence" value="ECO:0007669"/>
    <property type="project" value="UniProtKB-KW"/>
</dbReference>
<dbReference type="eggNOG" id="COG1313">
    <property type="taxonomic scope" value="Bacteria"/>
</dbReference>
<reference evidence="6" key="1">
    <citation type="journal article" date="2015" name="PeerJ">
        <title>First genomic representation of candidate bacterial phylum KSB3 points to enhanced environmental sensing as a trigger of wastewater bulking.</title>
        <authorList>
            <person name="Sekiguchi Y."/>
            <person name="Ohashi A."/>
            <person name="Parks D.H."/>
            <person name="Yamauchi T."/>
            <person name="Tyson G.W."/>
            <person name="Hugenholtz P."/>
        </authorList>
    </citation>
    <scope>NUCLEOTIDE SEQUENCE [LARGE SCALE GENOMIC DNA]</scope>
</reference>
<feature type="binding site" evidence="5">
    <location>
        <position position="64"/>
    </location>
    <ligand>
        <name>[4Fe-4S] cluster</name>
        <dbReference type="ChEBI" id="CHEBI:49883"/>
        <note>4Fe-4S-S-AdoMet</note>
    </ligand>
</feature>
<proteinExistence type="predicted"/>
<organism evidence="6">
    <name type="scientific">Vecturithrix granuli</name>
    <dbReference type="NCBI Taxonomy" id="1499967"/>
    <lineage>
        <taxon>Bacteria</taxon>
        <taxon>Candidatus Moduliflexota</taxon>
        <taxon>Candidatus Vecturitrichia</taxon>
        <taxon>Candidatus Vecturitrichales</taxon>
        <taxon>Candidatus Vecturitrichaceae</taxon>
        <taxon>Candidatus Vecturithrix</taxon>
    </lineage>
</organism>
<evidence type="ECO:0000256" key="3">
    <source>
        <dbReference type="ARBA" id="ARBA00023004"/>
    </source>
</evidence>
<dbReference type="InterPro" id="IPR040085">
    <property type="entry name" value="MJ0674-like"/>
</dbReference>
<gene>
    <name evidence="6" type="ORF">U27_04853</name>
</gene>
<dbReference type="EMBL" id="DF820466">
    <property type="protein sequence ID" value="GAK57881.1"/>
    <property type="molecule type" value="Genomic_DNA"/>
</dbReference>
<sequence length="329" mass="36810">MNLQTTFLACELCPRHCHVNRLQGQKGFCGETAQLRVASIGAHFGEEPPISGIHGSGTVFFSGCTLQCDYCQNYQISCQHLGAMTTIEEVGQRLTELYAARQIHNINFVTPDHFFPYTCAIVAYVRRQGINIPAVCNVSGYQDVQALRAIETSADIYLPDFKYADNRLGERLSHCRNYSSIALDALAEMLRQKGFLDSAFSNDPVTIARKGVLVRHLILPGQVKNSLDALSMLFLEFGRQLPISLMSQYHPIPPRQGSAMDFPSQEGPGVGQIPDMQRPITREEFQKVYDHALELGFNQLFVQYPEQQDAAFLPDFQQDEPFQGNLGRG</sequence>
<accession>A0A081BZX6</accession>
<dbReference type="InterPro" id="IPR007197">
    <property type="entry name" value="rSAM"/>
</dbReference>
<dbReference type="AlphaFoldDB" id="A0A081BZX6"/>
<evidence type="ECO:0000313" key="7">
    <source>
        <dbReference type="Proteomes" id="UP000030661"/>
    </source>
</evidence>
<evidence type="ECO:0000256" key="4">
    <source>
        <dbReference type="ARBA" id="ARBA00023014"/>
    </source>
</evidence>
<dbReference type="Proteomes" id="UP000030661">
    <property type="component" value="Unassembled WGS sequence"/>
</dbReference>
<dbReference type="SUPFAM" id="SSF102114">
    <property type="entry name" value="Radical SAM enzymes"/>
    <property type="match status" value="1"/>
</dbReference>
<dbReference type="HOGENOM" id="CLU_062674_0_1_0"/>
<dbReference type="Pfam" id="PF13353">
    <property type="entry name" value="Fer4_12"/>
    <property type="match status" value="1"/>
</dbReference>
<comment type="cofactor">
    <cofactor evidence="5">
        <name>[4Fe-4S] cluster</name>
        <dbReference type="ChEBI" id="CHEBI:49883"/>
    </cofactor>
    <text evidence="5">Binds 1 [4Fe-4S] cluster. The cluster is coordinated with 3 cysteines and an exchangeable S-adenosyl-L-methionine.</text>
</comment>
<dbReference type="InterPro" id="IPR016431">
    <property type="entry name" value="Pyrv-formate_lyase-activ_prd"/>
</dbReference>
<dbReference type="InterPro" id="IPR013785">
    <property type="entry name" value="Aldolase_TIM"/>
</dbReference>
<dbReference type="PANTHER" id="PTHR43075:SF1">
    <property type="entry name" value="FORMATE LYASE ACTIVATING ENZYME, PUTATIVE (AFU_ORTHOLOGUE AFUA_2G15630)-RELATED"/>
    <property type="match status" value="1"/>
</dbReference>
<keyword evidence="4 5" id="KW-0411">Iron-sulfur</keyword>
<dbReference type="PIRSF" id="PIRSF004869">
    <property type="entry name" value="PflX_prd"/>
    <property type="match status" value="1"/>
</dbReference>
<evidence type="ECO:0000256" key="2">
    <source>
        <dbReference type="ARBA" id="ARBA00022723"/>
    </source>
</evidence>
<feature type="binding site" evidence="5">
    <location>
        <position position="68"/>
    </location>
    <ligand>
        <name>[4Fe-4S] cluster</name>
        <dbReference type="ChEBI" id="CHEBI:49883"/>
        <note>4Fe-4S-S-AdoMet</note>
    </ligand>
</feature>
<keyword evidence="3 5" id="KW-0408">Iron</keyword>
<protein>
    <submittedName>
        <fullName evidence="6">Uncharacterized protein</fullName>
    </submittedName>
</protein>
<dbReference type="PANTHER" id="PTHR43075">
    <property type="entry name" value="FORMATE LYASE ACTIVATING ENZYME, PUTATIVE (AFU_ORTHOLOGUE AFUA_2G15630)-RELATED"/>
    <property type="match status" value="1"/>
</dbReference>
<dbReference type="SFLD" id="SFLDS00029">
    <property type="entry name" value="Radical_SAM"/>
    <property type="match status" value="1"/>
</dbReference>